<keyword evidence="6" id="KW-1185">Reference proteome</keyword>
<sequence>MLRTFILCSIVCLLLNWIAISADAAEESKDTDAIQDKERHGWLDPTLFHDEKDGQFDISNFLASRHGFLPVPILITGPTLGAGGGLNLMFLHGGLTGTVAPNGRHVPPTITGVAAAATENGSKIAGAYNLGFWFDDRLRTTTAVGRPDVNLDFYPNIDGREYTVDVNLEGWSFYEEAKLRLGKSDFLLGANYLYLKLDASFENQALPQVEDLINGNYALSGLAAVLEYDSRDTIFTPTRGMYGKLVARTYADWLGSDDDFMAYSGKVFKYLHLFDDFDLALRVQGDTVGSDAPFFIYPSVQIRGIANKRYQGQHVAVGEAELNWRVYQRWHLIGFIGTGKAFGKNKLRQKVDFSDADWRSSKGIGFRYEIARKFGMQVGADVAWGPEDTAFYITVGSAWNSFF</sequence>
<keyword evidence="3" id="KW-0732">Signal</keyword>
<gene>
    <name evidence="5" type="ORF">DSCW_59690</name>
</gene>
<feature type="domain" description="Bacterial surface antigen (D15)" evidence="4">
    <location>
        <begin position="173"/>
        <end position="370"/>
    </location>
</feature>
<proteinExistence type="predicted"/>
<feature type="chain" id="PRO_5024361577" evidence="3">
    <location>
        <begin position="25"/>
        <end position="403"/>
    </location>
</feature>
<dbReference type="KEGG" id="dwd:DSCW_59690"/>
<comment type="subcellular location">
    <subcellularLocation>
        <location evidence="1">Membrane</location>
    </subcellularLocation>
</comment>
<evidence type="ECO:0000256" key="3">
    <source>
        <dbReference type="SAM" id="SignalP"/>
    </source>
</evidence>
<organism evidence="5 6">
    <name type="scientific">Desulfosarcina widdelii</name>
    <dbReference type="NCBI Taxonomy" id="947919"/>
    <lineage>
        <taxon>Bacteria</taxon>
        <taxon>Pseudomonadati</taxon>
        <taxon>Thermodesulfobacteriota</taxon>
        <taxon>Desulfobacteria</taxon>
        <taxon>Desulfobacterales</taxon>
        <taxon>Desulfosarcinaceae</taxon>
        <taxon>Desulfosarcina</taxon>
    </lineage>
</organism>
<evidence type="ECO:0000256" key="1">
    <source>
        <dbReference type="ARBA" id="ARBA00004370"/>
    </source>
</evidence>
<evidence type="ECO:0000259" key="4">
    <source>
        <dbReference type="Pfam" id="PF01103"/>
    </source>
</evidence>
<dbReference type="Gene3D" id="2.40.160.50">
    <property type="entry name" value="membrane protein fhac: a member of the omp85/tpsb transporter family"/>
    <property type="match status" value="1"/>
</dbReference>
<evidence type="ECO:0000313" key="5">
    <source>
        <dbReference type="EMBL" id="BBO78552.1"/>
    </source>
</evidence>
<keyword evidence="2" id="KW-0472">Membrane</keyword>
<dbReference type="OrthoDB" id="9771071at2"/>
<name>A0A5K7Z952_9BACT</name>
<dbReference type="RefSeq" id="WP_155307169.1">
    <property type="nucleotide sequence ID" value="NZ_AP021875.1"/>
</dbReference>
<reference evidence="5 6" key="1">
    <citation type="submission" date="2019-11" db="EMBL/GenBank/DDBJ databases">
        <title>Comparative genomics of hydrocarbon-degrading Desulfosarcina strains.</title>
        <authorList>
            <person name="Watanabe M."/>
            <person name="Kojima H."/>
            <person name="Fukui M."/>
        </authorList>
    </citation>
    <scope>NUCLEOTIDE SEQUENCE [LARGE SCALE GENOMIC DNA]</scope>
    <source>
        <strain evidence="5 6">PP31</strain>
    </source>
</reference>
<dbReference type="Proteomes" id="UP000427769">
    <property type="component" value="Chromosome"/>
</dbReference>
<dbReference type="AlphaFoldDB" id="A0A5K7Z952"/>
<dbReference type="EMBL" id="AP021875">
    <property type="protein sequence ID" value="BBO78552.1"/>
    <property type="molecule type" value="Genomic_DNA"/>
</dbReference>
<dbReference type="InterPro" id="IPR000184">
    <property type="entry name" value="Bac_surfAg_D15"/>
</dbReference>
<evidence type="ECO:0000313" key="6">
    <source>
        <dbReference type="Proteomes" id="UP000427769"/>
    </source>
</evidence>
<dbReference type="Pfam" id="PF01103">
    <property type="entry name" value="Omp85"/>
    <property type="match status" value="1"/>
</dbReference>
<feature type="signal peptide" evidence="3">
    <location>
        <begin position="1"/>
        <end position="24"/>
    </location>
</feature>
<evidence type="ECO:0000256" key="2">
    <source>
        <dbReference type="ARBA" id="ARBA00023136"/>
    </source>
</evidence>
<dbReference type="GO" id="GO:0019867">
    <property type="term" value="C:outer membrane"/>
    <property type="evidence" value="ECO:0007669"/>
    <property type="project" value="InterPro"/>
</dbReference>
<accession>A0A5K7Z952</accession>
<protein>
    <submittedName>
        <fullName evidence="5">Glyceraldehyde-3-phosphate dehydrogenase</fullName>
    </submittedName>
</protein>